<evidence type="ECO:0000259" key="7">
    <source>
        <dbReference type="PROSITE" id="PS50111"/>
    </source>
</evidence>
<evidence type="ECO:0000313" key="10">
    <source>
        <dbReference type="Proteomes" id="UP000660611"/>
    </source>
</evidence>
<dbReference type="InterPro" id="IPR004090">
    <property type="entry name" value="Chemotax_Me-accpt_rcpt"/>
</dbReference>
<name>A0A919PX56_9ACTN</name>
<dbReference type="GO" id="GO:0016020">
    <property type="term" value="C:membrane"/>
    <property type="evidence" value="ECO:0007669"/>
    <property type="project" value="InterPro"/>
</dbReference>
<keyword evidence="2 6" id="KW-1133">Transmembrane helix</keyword>
<gene>
    <name evidence="9" type="ORF">Dsi01nite_093430</name>
</gene>
<keyword evidence="1 6" id="KW-0812">Transmembrane</keyword>
<accession>A0A919PX56</accession>
<evidence type="ECO:0000313" key="9">
    <source>
        <dbReference type="EMBL" id="GIG51302.1"/>
    </source>
</evidence>
<dbReference type="PROSITE" id="PS50111">
    <property type="entry name" value="CHEMOTAXIS_TRANSDUC_2"/>
    <property type="match status" value="1"/>
</dbReference>
<organism evidence="9 10">
    <name type="scientific">Dactylosporangium siamense</name>
    <dbReference type="NCBI Taxonomy" id="685454"/>
    <lineage>
        <taxon>Bacteria</taxon>
        <taxon>Bacillati</taxon>
        <taxon>Actinomycetota</taxon>
        <taxon>Actinomycetes</taxon>
        <taxon>Micromonosporales</taxon>
        <taxon>Micromonosporaceae</taxon>
        <taxon>Dactylosporangium</taxon>
    </lineage>
</organism>
<comment type="similarity">
    <text evidence="4">Belongs to the methyl-accepting chemotaxis (MCP) protein family.</text>
</comment>
<evidence type="ECO:0000256" key="3">
    <source>
        <dbReference type="ARBA" id="ARBA00023224"/>
    </source>
</evidence>
<dbReference type="SUPFAM" id="SSF58104">
    <property type="entry name" value="Methyl-accepting chemotaxis protein (MCP) signaling domain"/>
    <property type="match status" value="1"/>
</dbReference>
<dbReference type="SMART" id="SM00304">
    <property type="entry name" value="HAMP"/>
    <property type="match status" value="1"/>
</dbReference>
<proteinExistence type="inferred from homology"/>
<evidence type="ECO:0000256" key="4">
    <source>
        <dbReference type="ARBA" id="ARBA00029447"/>
    </source>
</evidence>
<evidence type="ECO:0000256" key="5">
    <source>
        <dbReference type="PROSITE-ProRule" id="PRU00284"/>
    </source>
</evidence>
<dbReference type="GO" id="GO:0004888">
    <property type="term" value="F:transmembrane signaling receptor activity"/>
    <property type="evidence" value="ECO:0007669"/>
    <property type="project" value="InterPro"/>
</dbReference>
<dbReference type="PRINTS" id="PR00260">
    <property type="entry name" value="CHEMTRNSDUCR"/>
</dbReference>
<dbReference type="CDD" id="cd06225">
    <property type="entry name" value="HAMP"/>
    <property type="match status" value="1"/>
</dbReference>
<feature type="transmembrane region" description="Helical" evidence="6">
    <location>
        <begin position="198"/>
        <end position="218"/>
    </location>
</feature>
<dbReference type="EMBL" id="BONQ01000153">
    <property type="protein sequence ID" value="GIG51302.1"/>
    <property type="molecule type" value="Genomic_DNA"/>
</dbReference>
<evidence type="ECO:0000256" key="2">
    <source>
        <dbReference type="ARBA" id="ARBA00022989"/>
    </source>
</evidence>
<keyword evidence="6" id="KW-0472">Membrane</keyword>
<evidence type="ECO:0008006" key="11">
    <source>
        <dbReference type="Google" id="ProtNLM"/>
    </source>
</evidence>
<comment type="caution">
    <text evidence="9">The sequence shown here is derived from an EMBL/GenBank/DDBJ whole genome shotgun (WGS) entry which is preliminary data.</text>
</comment>
<dbReference type="RefSeq" id="WP_203852919.1">
    <property type="nucleotide sequence ID" value="NZ_BAAAVW010000032.1"/>
</dbReference>
<dbReference type="Gene3D" id="6.10.340.10">
    <property type="match status" value="1"/>
</dbReference>
<dbReference type="Proteomes" id="UP000660611">
    <property type="component" value="Unassembled WGS sequence"/>
</dbReference>
<dbReference type="InterPro" id="IPR004089">
    <property type="entry name" value="MCPsignal_dom"/>
</dbReference>
<dbReference type="GO" id="GO:0007165">
    <property type="term" value="P:signal transduction"/>
    <property type="evidence" value="ECO:0007669"/>
    <property type="project" value="UniProtKB-KW"/>
</dbReference>
<dbReference type="GO" id="GO:0006935">
    <property type="term" value="P:chemotaxis"/>
    <property type="evidence" value="ECO:0007669"/>
    <property type="project" value="InterPro"/>
</dbReference>
<dbReference type="PROSITE" id="PS50885">
    <property type="entry name" value="HAMP"/>
    <property type="match status" value="1"/>
</dbReference>
<keyword evidence="10" id="KW-1185">Reference proteome</keyword>
<reference evidence="9" key="1">
    <citation type="submission" date="2021-01" db="EMBL/GenBank/DDBJ databases">
        <title>Whole genome shotgun sequence of Dactylosporangium siamense NBRC 106093.</title>
        <authorList>
            <person name="Komaki H."/>
            <person name="Tamura T."/>
        </authorList>
    </citation>
    <scope>NUCLEOTIDE SEQUENCE</scope>
    <source>
        <strain evidence="9">NBRC 106093</strain>
    </source>
</reference>
<evidence type="ECO:0000259" key="8">
    <source>
        <dbReference type="PROSITE" id="PS50885"/>
    </source>
</evidence>
<dbReference type="Pfam" id="PF00672">
    <property type="entry name" value="HAMP"/>
    <property type="match status" value="1"/>
</dbReference>
<keyword evidence="3 5" id="KW-0807">Transducer</keyword>
<evidence type="ECO:0000256" key="6">
    <source>
        <dbReference type="SAM" id="Phobius"/>
    </source>
</evidence>
<dbReference type="PANTHER" id="PTHR32089:SF112">
    <property type="entry name" value="LYSOZYME-LIKE PROTEIN-RELATED"/>
    <property type="match status" value="1"/>
</dbReference>
<sequence length="535" mass="55700">MHVLRRMRLAVRLAVCFAAVGVLFSTGIVVGARALGDQSTSVEHLRRLMALMHQVDEQKYYDADISGWQLAYAWDTYRLKDPKAAVAPTSDNRAGFLADKAVLQTLLRDTRTADMTAAERAIFEELRTLWESYWTYDDQIAGLFGQGRIDDANAVILGPSFEIYVKIVEQTNALIAQVTARASAAAVDAHTAANRARATMTVLGVAAALVAALLIWALTRSLTVPLRRLDHALRRLSGKDLTATVADPARDEVGAMAASYDEAVTGLRRTLTDLSAGARELTGASTAAAAAGHAIADGAAQADTQAASVTDTADVVSQNVQTVAAGAEQMGASISEIARNAADAAGVAMTAVTAAETTHATIGRLGTASAEIEDVVKLITSIAGQTNLLALNATIEAARAGDAGRGFAVVANEVKDLAQETSRATESIAQRVAAIQQGTGDAVTAISEIGAIIAQISDYQTTIASAVEEQSATTAEMTRNVAEAADGTARIATSIAAVASATAGSRAGADEANRSAEELRALADRLHHAVSEFTV</sequence>
<feature type="domain" description="HAMP" evidence="8">
    <location>
        <begin position="220"/>
        <end position="272"/>
    </location>
</feature>
<feature type="domain" description="Methyl-accepting transducer" evidence="7">
    <location>
        <begin position="291"/>
        <end position="520"/>
    </location>
</feature>
<evidence type="ECO:0000256" key="1">
    <source>
        <dbReference type="ARBA" id="ARBA00022692"/>
    </source>
</evidence>
<protein>
    <recommendedName>
        <fullName evidence="11">Methyl-accepting chemotaxis protein</fullName>
    </recommendedName>
</protein>
<dbReference type="AlphaFoldDB" id="A0A919PX56"/>
<dbReference type="Gene3D" id="1.10.287.950">
    <property type="entry name" value="Methyl-accepting chemotaxis protein"/>
    <property type="match status" value="1"/>
</dbReference>
<dbReference type="PANTHER" id="PTHR32089">
    <property type="entry name" value="METHYL-ACCEPTING CHEMOTAXIS PROTEIN MCPB"/>
    <property type="match status" value="1"/>
</dbReference>
<dbReference type="SMART" id="SM00283">
    <property type="entry name" value="MA"/>
    <property type="match status" value="1"/>
</dbReference>
<dbReference type="InterPro" id="IPR003660">
    <property type="entry name" value="HAMP_dom"/>
</dbReference>
<dbReference type="Pfam" id="PF00015">
    <property type="entry name" value="MCPsignal"/>
    <property type="match status" value="1"/>
</dbReference>